<dbReference type="GO" id="GO:0000976">
    <property type="term" value="F:transcription cis-regulatory region binding"/>
    <property type="evidence" value="ECO:0007669"/>
    <property type="project" value="TreeGrafter"/>
</dbReference>
<reference evidence="7 8" key="1">
    <citation type="submission" date="2018-09" db="EMBL/GenBank/DDBJ databases">
        <title>Genomic Encyclopedia of Archaeal and Bacterial Type Strains, Phase II (KMG-II): from individual species to whole genera.</title>
        <authorList>
            <person name="Goeker M."/>
        </authorList>
    </citation>
    <scope>NUCLEOTIDE SEQUENCE [LARGE SCALE GENOMIC DNA]</scope>
    <source>
        <strain evidence="7 8">DSM 27148</strain>
    </source>
</reference>
<evidence type="ECO:0000259" key="6">
    <source>
        <dbReference type="PROSITE" id="PS50943"/>
    </source>
</evidence>
<dbReference type="OrthoDB" id="9803256at2"/>
<dbReference type="PANTHER" id="PTHR30146:SF148">
    <property type="entry name" value="HTH-TYPE TRANSCRIPTIONAL REPRESSOR PURR-RELATED"/>
    <property type="match status" value="1"/>
</dbReference>
<evidence type="ECO:0000256" key="2">
    <source>
        <dbReference type="ARBA" id="ARBA00023015"/>
    </source>
</evidence>
<evidence type="ECO:0000256" key="3">
    <source>
        <dbReference type="ARBA" id="ARBA00023125"/>
    </source>
</evidence>
<name>A0A419W4C7_9BACT</name>
<dbReference type="EMBL" id="RAPN01000001">
    <property type="protein sequence ID" value="RKD90296.1"/>
    <property type="molecule type" value="Genomic_DNA"/>
</dbReference>
<proteinExistence type="predicted"/>
<protein>
    <submittedName>
        <fullName evidence="7">LacI family transcriptional regulator</fullName>
    </submittedName>
</protein>
<dbReference type="InterPro" id="IPR010982">
    <property type="entry name" value="Lambda_DNA-bd_dom_sf"/>
</dbReference>
<evidence type="ECO:0000256" key="1">
    <source>
        <dbReference type="ARBA" id="ARBA00022491"/>
    </source>
</evidence>
<dbReference type="RefSeq" id="WP_120271716.1">
    <property type="nucleotide sequence ID" value="NZ_RAPN01000001.1"/>
</dbReference>
<keyword evidence="3" id="KW-0238">DNA-binding</keyword>
<dbReference type="SUPFAM" id="SSF47413">
    <property type="entry name" value="lambda repressor-like DNA-binding domains"/>
    <property type="match status" value="1"/>
</dbReference>
<dbReference type="SUPFAM" id="SSF53822">
    <property type="entry name" value="Periplasmic binding protein-like I"/>
    <property type="match status" value="1"/>
</dbReference>
<evidence type="ECO:0000256" key="4">
    <source>
        <dbReference type="ARBA" id="ARBA00023163"/>
    </source>
</evidence>
<organism evidence="7 8">
    <name type="scientific">Mangrovibacterium diazotrophicum</name>
    <dbReference type="NCBI Taxonomy" id="1261403"/>
    <lineage>
        <taxon>Bacteria</taxon>
        <taxon>Pseudomonadati</taxon>
        <taxon>Bacteroidota</taxon>
        <taxon>Bacteroidia</taxon>
        <taxon>Marinilabiliales</taxon>
        <taxon>Prolixibacteraceae</taxon>
        <taxon>Mangrovibacterium</taxon>
    </lineage>
</organism>
<dbReference type="PROSITE" id="PS50943">
    <property type="entry name" value="HTH_CROC1"/>
    <property type="match status" value="1"/>
</dbReference>
<dbReference type="PANTHER" id="PTHR30146">
    <property type="entry name" value="LACI-RELATED TRANSCRIPTIONAL REPRESSOR"/>
    <property type="match status" value="1"/>
</dbReference>
<dbReference type="PROSITE" id="PS00356">
    <property type="entry name" value="HTH_LACI_1"/>
    <property type="match status" value="1"/>
</dbReference>
<feature type="domain" description="HTH cro/C1-type" evidence="6">
    <location>
        <begin position="3"/>
        <end position="46"/>
    </location>
</feature>
<dbReference type="InterPro" id="IPR000843">
    <property type="entry name" value="HTH_LacI"/>
</dbReference>
<feature type="domain" description="HTH lacI-type" evidence="5">
    <location>
        <begin position="2"/>
        <end position="56"/>
    </location>
</feature>
<dbReference type="PROSITE" id="PS50932">
    <property type="entry name" value="HTH_LACI_2"/>
    <property type="match status" value="1"/>
</dbReference>
<keyword evidence="8" id="KW-1185">Reference proteome</keyword>
<dbReference type="Gene3D" id="3.40.50.2300">
    <property type="match status" value="2"/>
</dbReference>
<keyword evidence="1" id="KW-0678">Repressor</keyword>
<gene>
    <name evidence="7" type="ORF">BC643_0633</name>
</gene>
<dbReference type="PRINTS" id="PR00036">
    <property type="entry name" value="HTHLACI"/>
</dbReference>
<dbReference type="Gene3D" id="1.10.260.40">
    <property type="entry name" value="lambda repressor-like DNA-binding domains"/>
    <property type="match status" value="1"/>
</dbReference>
<dbReference type="GO" id="GO:0003700">
    <property type="term" value="F:DNA-binding transcription factor activity"/>
    <property type="evidence" value="ECO:0007669"/>
    <property type="project" value="TreeGrafter"/>
</dbReference>
<dbReference type="InterPro" id="IPR001387">
    <property type="entry name" value="Cro/C1-type_HTH"/>
</dbReference>
<dbReference type="AlphaFoldDB" id="A0A419W4C7"/>
<dbReference type="InterPro" id="IPR028082">
    <property type="entry name" value="Peripla_BP_I"/>
</dbReference>
<comment type="caution">
    <text evidence="7">The sequence shown here is derived from an EMBL/GenBank/DDBJ whole genome shotgun (WGS) entry which is preliminary data.</text>
</comment>
<dbReference type="Proteomes" id="UP000283387">
    <property type="component" value="Unassembled WGS sequence"/>
</dbReference>
<evidence type="ECO:0000259" key="5">
    <source>
        <dbReference type="PROSITE" id="PS50932"/>
    </source>
</evidence>
<evidence type="ECO:0000313" key="8">
    <source>
        <dbReference type="Proteomes" id="UP000283387"/>
    </source>
</evidence>
<dbReference type="CDD" id="cd06267">
    <property type="entry name" value="PBP1_LacI_sugar_binding-like"/>
    <property type="match status" value="1"/>
</dbReference>
<evidence type="ECO:0000313" key="7">
    <source>
        <dbReference type="EMBL" id="RKD90296.1"/>
    </source>
</evidence>
<dbReference type="SMART" id="SM00354">
    <property type="entry name" value="HTH_LACI"/>
    <property type="match status" value="1"/>
</dbReference>
<dbReference type="CDD" id="cd01392">
    <property type="entry name" value="HTH_LacI"/>
    <property type="match status" value="1"/>
</dbReference>
<dbReference type="Pfam" id="PF00356">
    <property type="entry name" value="LacI"/>
    <property type="match status" value="1"/>
</dbReference>
<keyword evidence="2" id="KW-0805">Transcription regulation</keyword>
<dbReference type="InterPro" id="IPR046335">
    <property type="entry name" value="LacI/GalR-like_sensor"/>
</dbReference>
<keyword evidence="4" id="KW-0804">Transcription</keyword>
<sequence>MASMNEVAKRAGVSIATVSRVLNNSESVNEETRMKILKAIKELKYQPSRVAKRLRSKSGAGNLLGVLIPDIQNPFYVDVLRGIEDVAYQNNYVIIMCNFSQDEKKEAMYLEILESEAIDGLIAAPAHEDDQRVKKIVRNGLPVVCVDRGLKGMDVDVVWVNNLESAYQAVSFMIEKGYKRIAHIGGLPTIPSSRLRLEGYRNAMQDHGLELDENLIIQGDSSYASGMQVTEKLLNMKNPPDALFTGNNLITLGALEVINGRKLQIPKDIAVLGFDDMNWSNALNPPLTAVRQPAYEIGKRAGELLIQRIKDPKRPCIHMTLNSELKVRHSC</sequence>
<accession>A0A419W4C7</accession>
<dbReference type="Pfam" id="PF13377">
    <property type="entry name" value="Peripla_BP_3"/>
    <property type="match status" value="1"/>
</dbReference>